<dbReference type="InterPro" id="IPR035992">
    <property type="entry name" value="Ricin_B-like_lectins"/>
</dbReference>
<evidence type="ECO:0000313" key="1">
    <source>
        <dbReference type="EMBL" id="MCY1077037.1"/>
    </source>
</evidence>
<protein>
    <submittedName>
        <fullName evidence="1">Uncharacterized protein</fullName>
    </submittedName>
</protein>
<name>A0ABT4A5Y7_9BACT</name>
<comment type="caution">
    <text evidence="1">The sequence shown here is derived from an EMBL/GenBank/DDBJ whole genome shotgun (WGS) entry which is preliminary data.</text>
</comment>
<keyword evidence="2" id="KW-1185">Reference proteome</keyword>
<dbReference type="RefSeq" id="WP_267535891.1">
    <property type="nucleotide sequence ID" value="NZ_JAPNKA010000001.1"/>
</dbReference>
<dbReference type="SUPFAM" id="SSF50370">
    <property type="entry name" value="Ricin B-like lectins"/>
    <property type="match status" value="1"/>
</dbReference>
<organism evidence="1 2">
    <name type="scientific">Archangium lansingense</name>
    <dbReference type="NCBI Taxonomy" id="2995310"/>
    <lineage>
        <taxon>Bacteria</taxon>
        <taxon>Pseudomonadati</taxon>
        <taxon>Myxococcota</taxon>
        <taxon>Myxococcia</taxon>
        <taxon>Myxococcales</taxon>
        <taxon>Cystobacterineae</taxon>
        <taxon>Archangiaceae</taxon>
        <taxon>Archangium</taxon>
    </lineage>
</organism>
<dbReference type="EMBL" id="JAPNKA010000001">
    <property type="protein sequence ID" value="MCY1077037.1"/>
    <property type="molecule type" value="Genomic_DNA"/>
</dbReference>
<sequence length="139" mass="15403">MARKLYRIVSMHPGYVLAPNGNTVRLEKQDIFNLAQVWELTGPDDQFTIVNYLTGQYMAYFGGNEVELQLVDDAPGGKAGFFSWGGKESWGASALQCFSDSGQNVDAGRNTPTTGNVRTRGWRHGNQRELTWIKSLAVS</sequence>
<proteinExistence type="predicted"/>
<gene>
    <name evidence="1" type="ORF">OV287_21385</name>
</gene>
<dbReference type="Proteomes" id="UP001207654">
    <property type="component" value="Unassembled WGS sequence"/>
</dbReference>
<accession>A0ABT4A5Y7</accession>
<evidence type="ECO:0000313" key="2">
    <source>
        <dbReference type="Proteomes" id="UP001207654"/>
    </source>
</evidence>
<reference evidence="1 2" key="1">
    <citation type="submission" date="2022-11" db="EMBL/GenBank/DDBJ databases">
        <title>Minimal conservation of predation-associated metabolite biosynthetic gene clusters underscores biosynthetic potential of Myxococcota including descriptions for ten novel species: Archangium lansinium sp. nov., Myxococcus landrumus sp. nov., Nannocystis bai.</title>
        <authorList>
            <person name="Ahearne A."/>
            <person name="Stevens C."/>
            <person name="Phillips K."/>
        </authorList>
    </citation>
    <scope>NUCLEOTIDE SEQUENCE [LARGE SCALE GENOMIC DNA]</scope>
    <source>
        <strain evidence="1 2">MIWBW</strain>
    </source>
</reference>